<evidence type="ECO:0000313" key="3">
    <source>
        <dbReference type="Proteomes" id="UP001311915"/>
    </source>
</evidence>
<organism evidence="2 3">
    <name type="scientific">Solanum pinnatisectum</name>
    <name type="common">tansyleaf nightshade</name>
    <dbReference type="NCBI Taxonomy" id="50273"/>
    <lineage>
        <taxon>Eukaryota</taxon>
        <taxon>Viridiplantae</taxon>
        <taxon>Streptophyta</taxon>
        <taxon>Embryophyta</taxon>
        <taxon>Tracheophyta</taxon>
        <taxon>Spermatophyta</taxon>
        <taxon>Magnoliopsida</taxon>
        <taxon>eudicotyledons</taxon>
        <taxon>Gunneridae</taxon>
        <taxon>Pentapetalae</taxon>
        <taxon>asterids</taxon>
        <taxon>lamiids</taxon>
        <taxon>Solanales</taxon>
        <taxon>Solanaceae</taxon>
        <taxon>Solanoideae</taxon>
        <taxon>Solaneae</taxon>
        <taxon>Solanum</taxon>
    </lineage>
</organism>
<dbReference type="InterPro" id="IPR053151">
    <property type="entry name" value="RNase_H-like"/>
</dbReference>
<name>A0AAV9LPP5_9SOLN</name>
<accession>A0AAV9LPP5</accession>
<dbReference type="InterPro" id="IPR044730">
    <property type="entry name" value="RNase_H-like_dom_plant"/>
</dbReference>
<dbReference type="InterPro" id="IPR036397">
    <property type="entry name" value="RNaseH_sf"/>
</dbReference>
<dbReference type="InterPro" id="IPR012337">
    <property type="entry name" value="RNaseH-like_sf"/>
</dbReference>
<dbReference type="InterPro" id="IPR002156">
    <property type="entry name" value="RNaseH_domain"/>
</dbReference>
<evidence type="ECO:0000313" key="2">
    <source>
        <dbReference type="EMBL" id="KAK4727019.1"/>
    </source>
</evidence>
<reference evidence="2 3" key="1">
    <citation type="submission" date="2023-10" db="EMBL/GenBank/DDBJ databases">
        <title>Genome-Wide Identification Analysis in wild type Solanum Pinnatisectum Reveals Some Genes Defensing Phytophthora Infestans.</title>
        <authorList>
            <person name="Sun C."/>
        </authorList>
    </citation>
    <scope>NUCLEOTIDE SEQUENCE [LARGE SCALE GENOMIC DNA]</scope>
    <source>
        <strain evidence="2">LQN</strain>
        <tissue evidence="2">Leaf</tissue>
    </source>
</reference>
<dbReference type="Gene3D" id="3.30.420.10">
    <property type="entry name" value="Ribonuclease H-like superfamily/Ribonuclease H"/>
    <property type="match status" value="1"/>
</dbReference>
<sequence length="265" mass="30104">MNNHEFHNKIHQLCCTNTTTLINSHQSVPTTILTPFILWNIWKNKNNRLFKNKNAHGPGINIQNISFSALEFYYLDYCPLSNSLRCTIVVQWHRLPVGFIKLNIDGSFDSNTNNGGTGGVLRNHMGDWITGFTCKVRVKNAHQAESLALLHGLNLAKSKTMKCLMIETDSQVLLNSLNSNNSLLSHIYSDCRSLLLQMELQQLKHVPWEANRVADILAVHGKKSMDPGLDINLIFFYASPSFVTKELDRDAMRTVTYRSVPLLYD</sequence>
<gene>
    <name evidence="2" type="ORF">R3W88_031936</name>
</gene>
<evidence type="ECO:0000259" key="1">
    <source>
        <dbReference type="Pfam" id="PF13456"/>
    </source>
</evidence>
<dbReference type="Pfam" id="PF13456">
    <property type="entry name" value="RVT_3"/>
    <property type="match status" value="1"/>
</dbReference>
<dbReference type="GO" id="GO:0003676">
    <property type="term" value="F:nucleic acid binding"/>
    <property type="evidence" value="ECO:0007669"/>
    <property type="project" value="InterPro"/>
</dbReference>
<keyword evidence="3" id="KW-1185">Reference proteome</keyword>
<dbReference type="CDD" id="cd06222">
    <property type="entry name" value="RNase_H_like"/>
    <property type="match status" value="1"/>
</dbReference>
<dbReference type="PANTHER" id="PTHR47723">
    <property type="entry name" value="OS05G0353850 PROTEIN"/>
    <property type="match status" value="1"/>
</dbReference>
<dbReference type="Proteomes" id="UP001311915">
    <property type="component" value="Unassembled WGS sequence"/>
</dbReference>
<feature type="domain" description="RNase H type-1" evidence="1">
    <location>
        <begin position="103"/>
        <end position="219"/>
    </location>
</feature>
<dbReference type="EMBL" id="JAWPEI010000005">
    <property type="protein sequence ID" value="KAK4727019.1"/>
    <property type="molecule type" value="Genomic_DNA"/>
</dbReference>
<dbReference type="SUPFAM" id="SSF53098">
    <property type="entry name" value="Ribonuclease H-like"/>
    <property type="match status" value="1"/>
</dbReference>
<comment type="caution">
    <text evidence="2">The sequence shown here is derived from an EMBL/GenBank/DDBJ whole genome shotgun (WGS) entry which is preliminary data.</text>
</comment>
<protein>
    <recommendedName>
        <fullName evidence="1">RNase H type-1 domain-containing protein</fullName>
    </recommendedName>
</protein>
<proteinExistence type="predicted"/>
<dbReference type="AlphaFoldDB" id="A0AAV9LPP5"/>
<dbReference type="GO" id="GO:0004523">
    <property type="term" value="F:RNA-DNA hybrid ribonuclease activity"/>
    <property type="evidence" value="ECO:0007669"/>
    <property type="project" value="InterPro"/>
</dbReference>
<dbReference type="PANTHER" id="PTHR47723:SF19">
    <property type="entry name" value="POLYNUCLEOTIDYL TRANSFERASE, RIBONUCLEASE H-LIKE SUPERFAMILY PROTEIN"/>
    <property type="match status" value="1"/>
</dbReference>